<gene>
    <name evidence="7" type="ORF">D0544_14085</name>
</gene>
<dbReference type="EMBL" id="QWEZ01000002">
    <property type="protein sequence ID" value="RRJ82973.1"/>
    <property type="molecule type" value="Genomic_DNA"/>
</dbReference>
<dbReference type="InterPro" id="IPR036909">
    <property type="entry name" value="Cyt_c-like_dom_sf"/>
</dbReference>
<feature type="chain" id="PRO_5018296582" evidence="5">
    <location>
        <begin position="25"/>
        <end position="107"/>
    </location>
</feature>
<keyword evidence="2 4" id="KW-0479">Metal-binding</keyword>
<dbReference type="SUPFAM" id="SSF46626">
    <property type="entry name" value="Cytochrome c"/>
    <property type="match status" value="1"/>
</dbReference>
<keyword evidence="5" id="KW-0732">Signal</keyword>
<sequence length="107" mass="11651">MKVSAIAATSIAALLALTSIEAHAINAQRELQKQGCLKCHAVSRKKDGPSLKEIAAKYKDDSEAMAKLKEHASSSPEIEVNGKKETHKKLELEGADLDEVLTWILTR</sequence>
<accession>A0A3P3VQ79</accession>
<feature type="signal peptide" evidence="5">
    <location>
        <begin position="1"/>
        <end position="24"/>
    </location>
</feature>
<name>A0A3P3VQ79_9GAMM</name>
<dbReference type="InterPro" id="IPR009056">
    <property type="entry name" value="Cyt_c-like_dom"/>
</dbReference>
<dbReference type="Pfam" id="PF00034">
    <property type="entry name" value="Cytochrom_C"/>
    <property type="match status" value="1"/>
</dbReference>
<evidence type="ECO:0000256" key="2">
    <source>
        <dbReference type="ARBA" id="ARBA00022723"/>
    </source>
</evidence>
<dbReference type="PROSITE" id="PS51007">
    <property type="entry name" value="CYTC"/>
    <property type="match status" value="1"/>
</dbReference>
<dbReference type="GO" id="GO:0009055">
    <property type="term" value="F:electron transfer activity"/>
    <property type="evidence" value="ECO:0007669"/>
    <property type="project" value="InterPro"/>
</dbReference>
<evidence type="ECO:0000313" key="8">
    <source>
        <dbReference type="Proteomes" id="UP000280792"/>
    </source>
</evidence>
<keyword evidence="8" id="KW-1185">Reference proteome</keyword>
<evidence type="ECO:0000313" key="7">
    <source>
        <dbReference type="EMBL" id="RRJ82973.1"/>
    </source>
</evidence>
<reference evidence="7 8" key="1">
    <citation type="submission" date="2018-08" db="EMBL/GenBank/DDBJ databases">
        <authorList>
            <person name="Khan S.A."/>
        </authorList>
    </citation>
    <scope>NUCLEOTIDE SEQUENCE [LARGE SCALE GENOMIC DNA]</scope>
    <source>
        <strain evidence="7 8">GTF-13</strain>
    </source>
</reference>
<evidence type="ECO:0000256" key="5">
    <source>
        <dbReference type="SAM" id="SignalP"/>
    </source>
</evidence>
<dbReference type="GO" id="GO:0020037">
    <property type="term" value="F:heme binding"/>
    <property type="evidence" value="ECO:0007669"/>
    <property type="project" value="InterPro"/>
</dbReference>
<protein>
    <submittedName>
        <fullName evidence="7">Class I cytochrome c</fullName>
    </submittedName>
</protein>
<dbReference type="Proteomes" id="UP000280792">
    <property type="component" value="Unassembled WGS sequence"/>
</dbReference>
<evidence type="ECO:0000256" key="3">
    <source>
        <dbReference type="ARBA" id="ARBA00023004"/>
    </source>
</evidence>
<keyword evidence="1 4" id="KW-0349">Heme</keyword>
<evidence type="ECO:0000259" key="6">
    <source>
        <dbReference type="PROSITE" id="PS51007"/>
    </source>
</evidence>
<evidence type="ECO:0000256" key="1">
    <source>
        <dbReference type="ARBA" id="ARBA00022617"/>
    </source>
</evidence>
<dbReference type="RefSeq" id="WP_125017218.1">
    <property type="nucleotide sequence ID" value="NZ_QWEZ01000002.1"/>
</dbReference>
<comment type="caution">
    <text evidence="7">The sequence shown here is derived from an EMBL/GenBank/DDBJ whole genome shotgun (WGS) entry which is preliminary data.</text>
</comment>
<feature type="domain" description="Cytochrome c" evidence="6">
    <location>
        <begin position="22"/>
        <end position="107"/>
    </location>
</feature>
<reference evidence="7 8" key="2">
    <citation type="submission" date="2018-12" db="EMBL/GenBank/DDBJ databases">
        <title>Simiduia agarivorans gen. nov., sp. nov., a marine, agarolytic bacterium isolated from shallow coastal water from Keelung, Taiwan.</title>
        <authorList>
            <person name="Shieh W.Y."/>
        </authorList>
    </citation>
    <scope>NUCLEOTIDE SEQUENCE [LARGE SCALE GENOMIC DNA]</scope>
    <source>
        <strain evidence="7 8">GTF-13</strain>
    </source>
</reference>
<dbReference type="AlphaFoldDB" id="A0A3P3VQ79"/>
<proteinExistence type="predicted"/>
<evidence type="ECO:0000256" key="4">
    <source>
        <dbReference type="PROSITE-ProRule" id="PRU00433"/>
    </source>
</evidence>
<dbReference type="Gene3D" id="1.10.760.10">
    <property type="entry name" value="Cytochrome c-like domain"/>
    <property type="match status" value="1"/>
</dbReference>
<dbReference type="GO" id="GO:0046872">
    <property type="term" value="F:metal ion binding"/>
    <property type="evidence" value="ECO:0007669"/>
    <property type="project" value="UniProtKB-KW"/>
</dbReference>
<keyword evidence="3 4" id="KW-0408">Iron</keyword>
<organism evidence="7 8">
    <name type="scientific">Aestuariirhabdus litorea</name>
    <dbReference type="NCBI Taxonomy" id="2528527"/>
    <lineage>
        <taxon>Bacteria</taxon>
        <taxon>Pseudomonadati</taxon>
        <taxon>Pseudomonadota</taxon>
        <taxon>Gammaproteobacteria</taxon>
        <taxon>Oceanospirillales</taxon>
        <taxon>Aestuariirhabdaceae</taxon>
        <taxon>Aestuariirhabdus</taxon>
    </lineage>
</organism>